<organism evidence="6 7">
    <name type="scientific">Conexibacter stalactiti</name>
    <dbReference type="NCBI Taxonomy" id="1940611"/>
    <lineage>
        <taxon>Bacteria</taxon>
        <taxon>Bacillati</taxon>
        <taxon>Actinomycetota</taxon>
        <taxon>Thermoleophilia</taxon>
        <taxon>Solirubrobacterales</taxon>
        <taxon>Conexibacteraceae</taxon>
        <taxon>Conexibacter</taxon>
    </lineage>
</organism>
<evidence type="ECO:0000313" key="7">
    <source>
        <dbReference type="Proteomes" id="UP001284601"/>
    </source>
</evidence>
<dbReference type="EMBL" id="JAWSTH010000007">
    <property type="protein sequence ID" value="MDW5593629.1"/>
    <property type="molecule type" value="Genomic_DNA"/>
</dbReference>
<feature type="domain" description="Glycosyltransferase subfamily 4-like N-terminal" evidence="5">
    <location>
        <begin position="20"/>
        <end position="201"/>
    </location>
</feature>
<keyword evidence="2 6" id="KW-0808">Transferase</keyword>
<evidence type="ECO:0000259" key="5">
    <source>
        <dbReference type="Pfam" id="PF13439"/>
    </source>
</evidence>
<evidence type="ECO:0000259" key="4">
    <source>
        <dbReference type="Pfam" id="PF00534"/>
    </source>
</evidence>
<evidence type="ECO:0000256" key="1">
    <source>
        <dbReference type="ARBA" id="ARBA00022676"/>
    </source>
</evidence>
<name>A0ABU4HNK8_9ACTN</name>
<dbReference type="PANTHER" id="PTHR12526:SF636">
    <property type="entry name" value="BLL3647 PROTEIN"/>
    <property type="match status" value="1"/>
</dbReference>
<dbReference type="Pfam" id="PF00534">
    <property type="entry name" value="Glycos_transf_1"/>
    <property type="match status" value="1"/>
</dbReference>
<reference evidence="7" key="1">
    <citation type="submission" date="2023-07" db="EMBL/GenBank/DDBJ databases">
        <title>Conexibacter stalactiti sp. nov., isolated from stalactites in a lava cave and emended description of the genus Conexibacter.</title>
        <authorList>
            <person name="Lee S.D."/>
        </authorList>
    </citation>
    <scope>NUCLEOTIDE SEQUENCE [LARGE SCALE GENOMIC DNA]</scope>
    <source>
        <strain evidence="7">KCTC 39840</strain>
    </source>
</reference>
<gene>
    <name evidence="6" type="ORF">R7226_04735</name>
</gene>
<dbReference type="PANTHER" id="PTHR12526">
    <property type="entry name" value="GLYCOSYLTRANSFERASE"/>
    <property type="match status" value="1"/>
</dbReference>
<dbReference type="InterPro" id="IPR001296">
    <property type="entry name" value="Glyco_trans_1"/>
</dbReference>
<sequence>MKVAVVAEFYPRANDPVLGVWAHRQALAARAAGADVRVLVLHRPLPPLAAVKRGDVRALRAALSQPRAVELDGIEVTYVPYVSPPRPWSYGAWGAWAAPALKRALRDLHVRFPFELVHAHYAVPAGDAVRRALPGAPLVVSVHGGDVLATIDRGPYARRTVARTFAHARLVLANSAGTAVRCRAAGAPADAVEVVHLGTDLPPAREPDADGAHDAADAERSAAPPTLVTVGHLVARKRHADVVEALARLRDDHPALRYEIVGDGPERAPLAALAQRLGVADRVDFRGQLPPAQAHAQAQRADLFVLPSVDEAFGVAYIEAMAGGVPVIGCAGEDGPEEIAAAGGGIVRVPPRDPAALAARIDELLRDTSARRALGAAARATVEQRFTWERCGASTVAAYERALAR</sequence>
<proteinExistence type="predicted"/>
<evidence type="ECO:0000256" key="2">
    <source>
        <dbReference type="ARBA" id="ARBA00022679"/>
    </source>
</evidence>
<accession>A0ABU4HNK8</accession>
<protein>
    <submittedName>
        <fullName evidence="6">Glycosyltransferase</fullName>
        <ecNumber evidence="6">2.4.-.-</ecNumber>
    </submittedName>
</protein>
<feature type="domain" description="Glycosyl transferase family 1" evidence="4">
    <location>
        <begin position="223"/>
        <end position="380"/>
    </location>
</feature>
<dbReference type="InterPro" id="IPR028098">
    <property type="entry name" value="Glyco_trans_4-like_N"/>
</dbReference>
<keyword evidence="1 6" id="KW-0328">Glycosyltransferase</keyword>
<evidence type="ECO:0000313" key="6">
    <source>
        <dbReference type="EMBL" id="MDW5593629.1"/>
    </source>
</evidence>
<dbReference type="EC" id="2.4.-.-" evidence="6"/>
<dbReference type="Pfam" id="PF13439">
    <property type="entry name" value="Glyco_transf_4"/>
    <property type="match status" value="1"/>
</dbReference>
<evidence type="ECO:0000256" key="3">
    <source>
        <dbReference type="SAM" id="MobiDB-lite"/>
    </source>
</evidence>
<dbReference type="Gene3D" id="3.40.50.2000">
    <property type="entry name" value="Glycogen Phosphorylase B"/>
    <property type="match status" value="2"/>
</dbReference>
<reference evidence="6 7" key="2">
    <citation type="submission" date="2023-10" db="EMBL/GenBank/DDBJ databases">
        <authorList>
            <person name="Han X.F."/>
        </authorList>
    </citation>
    <scope>NUCLEOTIDE SEQUENCE [LARGE SCALE GENOMIC DNA]</scope>
    <source>
        <strain evidence="6 7">KCTC 39840</strain>
    </source>
</reference>
<dbReference type="RefSeq" id="WP_318595889.1">
    <property type="nucleotide sequence ID" value="NZ_JAWSTH010000007.1"/>
</dbReference>
<dbReference type="GO" id="GO:0016757">
    <property type="term" value="F:glycosyltransferase activity"/>
    <property type="evidence" value="ECO:0007669"/>
    <property type="project" value="UniProtKB-KW"/>
</dbReference>
<comment type="caution">
    <text evidence="6">The sequence shown here is derived from an EMBL/GenBank/DDBJ whole genome shotgun (WGS) entry which is preliminary data.</text>
</comment>
<keyword evidence="7" id="KW-1185">Reference proteome</keyword>
<dbReference type="SUPFAM" id="SSF53756">
    <property type="entry name" value="UDP-Glycosyltransferase/glycogen phosphorylase"/>
    <property type="match status" value="1"/>
</dbReference>
<feature type="region of interest" description="Disordered" evidence="3">
    <location>
        <begin position="200"/>
        <end position="222"/>
    </location>
</feature>
<feature type="compositionally biased region" description="Basic and acidic residues" evidence="3">
    <location>
        <begin position="203"/>
        <end position="220"/>
    </location>
</feature>
<dbReference type="Proteomes" id="UP001284601">
    <property type="component" value="Unassembled WGS sequence"/>
</dbReference>